<evidence type="ECO:0000256" key="4">
    <source>
        <dbReference type="ARBA" id="ARBA00022723"/>
    </source>
</evidence>
<comment type="catalytic activity">
    <reaction evidence="1 7">
        <text>an S-(2-hydroxyacyl)glutathione + H2O = a 2-hydroxy carboxylate + glutathione + H(+)</text>
        <dbReference type="Rhea" id="RHEA:21864"/>
        <dbReference type="ChEBI" id="CHEBI:15377"/>
        <dbReference type="ChEBI" id="CHEBI:15378"/>
        <dbReference type="ChEBI" id="CHEBI:57925"/>
        <dbReference type="ChEBI" id="CHEBI:58896"/>
        <dbReference type="ChEBI" id="CHEBI:71261"/>
        <dbReference type="EC" id="3.1.2.6"/>
    </reaction>
</comment>
<feature type="binding site" evidence="7">
    <location>
        <position position="60"/>
    </location>
    <ligand>
        <name>Zn(2+)</name>
        <dbReference type="ChEBI" id="CHEBI:29105"/>
        <label>2</label>
    </ligand>
</feature>
<dbReference type="STRING" id="1091494.MEALZ_3028"/>
<dbReference type="Pfam" id="PF16123">
    <property type="entry name" value="HAGH_C"/>
    <property type="match status" value="1"/>
</dbReference>
<comment type="similarity">
    <text evidence="3 7">Belongs to the metallo-beta-lactamase superfamily. Glyoxalase II family.</text>
</comment>
<dbReference type="Gene3D" id="3.60.15.10">
    <property type="entry name" value="Ribonuclease Z/Hydroxyacylglutathione hydrolase-like"/>
    <property type="match status" value="1"/>
</dbReference>
<dbReference type="CDD" id="cd07723">
    <property type="entry name" value="hydroxyacylglutathione_hydrolase_MBL-fold"/>
    <property type="match status" value="1"/>
</dbReference>
<dbReference type="EMBL" id="FO082060">
    <property type="protein sequence ID" value="CCE24694.1"/>
    <property type="molecule type" value="Genomic_DNA"/>
</dbReference>
<comment type="function">
    <text evidence="7">Thiolesterase that catalyzes the hydrolysis of S-D-lactoyl-glutathione to form glutathione and D-lactic acid.</text>
</comment>
<dbReference type="GO" id="GO:0019243">
    <property type="term" value="P:methylglyoxal catabolic process to D-lactate via S-lactoyl-glutathione"/>
    <property type="evidence" value="ECO:0007669"/>
    <property type="project" value="UniProtKB-UniRule"/>
</dbReference>
<dbReference type="InterPro" id="IPR035680">
    <property type="entry name" value="Clx_II_MBL"/>
</dbReference>
<dbReference type="HOGENOM" id="CLU_030571_4_1_6"/>
<dbReference type="GO" id="GO:0008800">
    <property type="term" value="F:beta-lactamase activity"/>
    <property type="evidence" value="ECO:0007669"/>
    <property type="project" value="InterPro"/>
</dbReference>
<dbReference type="Pfam" id="PF00753">
    <property type="entry name" value="Lactamase_B"/>
    <property type="match status" value="1"/>
</dbReference>
<dbReference type="Proteomes" id="UP000008315">
    <property type="component" value="Chromosome"/>
</dbReference>
<gene>
    <name evidence="7" type="primary">gloB</name>
    <name evidence="9" type="ordered locus">MEALZ_3028</name>
</gene>
<reference evidence="10" key="1">
    <citation type="journal article" date="2012" name="J. Bacteriol.">
        <title>Genome sequence of the haloalkaliphilic methanotrophic bacterium Methylomicrobium alcaliphilum 20Z.</title>
        <authorList>
            <person name="Vuilleumier S."/>
            <person name="Khmelenina V.N."/>
            <person name="Bringel F."/>
            <person name="Reshetnikov A.S."/>
            <person name="Lajus A."/>
            <person name="Mangenot S."/>
            <person name="Rouy Z."/>
            <person name="Op den Camp H.J."/>
            <person name="Jetten M.S."/>
            <person name="Dispirito A.A."/>
            <person name="Dunfield P."/>
            <person name="Klotz M.G."/>
            <person name="Semrau J.D."/>
            <person name="Stein L.Y."/>
            <person name="Barbe V."/>
            <person name="Medigue C."/>
            <person name="Trotsenko Y.A."/>
            <person name="Kalyuzhnaya M.G."/>
        </authorList>
    </citation>
    <scope>NUCLEOTIDE SEQUENCE [LARGE SCALE GENOMIC DNA]</scope>
    <source>
        <strain evidence="10">DSM 19304 / NCIMB 14124 / VKM B-2133 / 20Z</strain>
    </source>
</reference>
<dbReference type="InterPro" id="IPR036866">
    <property type="entry name" value="RibonucZ/Hydroxyglut_hydro"/>
</dbReference>
<evidence type="ECO:0000256" key="6">
    <source>
        <dbReference type="ARBA" id="ARBA00022833"/>
    </source>
</evidence>
<name>G4T2G5_META2</name>
<comment type="cofactor">
    <cofactor evidence="7">
        <name>Zn(2+)</name>
        <dbReference type="ChEBI" id="CHEBI:29105"/>
    </cofactor>
    <text evidence="7">Binds 2 Zn(2+) ions per subunit.</text>
</comment>
<feature type="binding site" evidence="7">
    <location>
        <position position="59"/>
    </location>
    <ligand>
        <name>Zn(2+)</name>
        <dbReference type="ChEBI" id="CHEBI:29105"/>
        <label>2</label>
    </ligand>
</feature>
<dbReference type="InterPro" id="IPR017782">
    <property type="entry name" value="Hydroxyacylglutathione_Hdrlase"/>
</dbReference>
<dbReference type="GO" id="GO:0008270">
    <property type="term" value="F:zinc ion binding"/>
    <property type="evidence" value="ECO:0007669"/>
    <property type="project" value="InterPro"/>
</dbReference>
<protein>
    <recommendedName>
        <fullName evidence="7">Hydroxyacylglutathione hydrolase</fullName>
        <ecNumber evidence="7">3.1.2.6</ecNumber>
    </recommendedName>
    <alternativeName>
        <fullName evidence="7">Glyoxalase II</fullName>
        <shortName evidence="7">Glx II</shortName>
    </alternativeName>
</protein>
<dbReference type="AlphaFoldDB" id="G4T2G5"/>
<keyword evidence="5 7" id="KW-0378">Hydrolase</keyword>
<evidence type="ECO:0000256" key="2">
    <source>
        <dbReference type="ARBA" id="ARBA00004963"/>
    </source>
</evidence>
<accession>G4T2G5</accession>
<dbReference type="NCBIfam" id="TIGR03413">
    <property type="entry name" value="GSH_gloB"/>
    <property type="match status" value="1"/>
</dbReference>
<evidence type="ECO:0000313" key="9">
    <source>
        <dbReference type="EMBL" id="CCE24694.1"/>
    </source>
</evidence>
<evidence type="ECO:0000259" key="8">
    <source>
        <dbReference type="SMART" id="SM00849"/>
    </source>
</evidence>
<comment type="subunit">
    <text evidence="7">Monomer.</text>
</comment>
<dbReference type="PATRIC" id="fig|271065.3.peg.3121"/>
<keyword evidence="10" id="KW-1185">Reference proteome</keyword>
<keyword evidence="6 7" id="KW-0862">Zinc</keyword>
<dbReference type="UniPathway" id="UPA00619">
    <property type="reaction ID" value="UER00676"/>
</dbReference>
<dbReference type="GO" id="GO:0004416">
    <property type="term" value="F:hydroxyacylglutathione hydrolase activity"/>
    <property type="evidence" value="ECO:0007669"/>
    <property type="project" value="UniProtKB-UniRule"/>
</dbReference>
<dbReference type="KEGG" id="mah:MEALZ_3028"/>
<evidence type="ECO:0000256" key="7">
    <source>
        <dbReference type="HAMAP-Rule" id="MF_01374"/>
    </source>
</evidence>
<dbReference type="RefSeq" id="WP_014149457.1">
    <property type="nucleotide sequence ID" value="NC_016112.1"/>
</dbReference>
<organism evidence="9 10">
    <name type="scientific">Methylotuvimicrobium alcaliphilum (strain DSM 19304 / NCIMB 14124 / VKM B-2133 / 20Z)</name>
    <name type="common">Methylomicrobium alcaliphilum</name>
    <dbReference type="NCBI Taxonomy" id="1091494"/>
    <lineage>
        <taxon>Bacteria</taxon>
        <taxon>Pseudomonadati</taxon>
        <taxon>Pseudomonadota</taxon>
        <taxon>Gammaproteobacteria</taxon>
        <taxon>Methylococcales</taxon>
        <taxon>Methylococcaceae</taxon>
        <taxon>Methylotuvimicrobium</taxon>
    </lineage>
</organism>
<sequence>MLTVIQIPVLNDNYIYLAKDVESGLTAVVDPAVAGPVLDTLAEQGWRLDFILNTHHHGDHVGGNLELKKQTGCRIVGAKADKHRIPGIDIELSDGGHFHLGSTVFQIIETPGHTLGHIVYYSTEDGILFCGDTLFAMGCGRLFEGTAEQMWHSLQKIRALPSTTRVYCAHEYTLNNGRFALTVEPDNAALQQRMADVRRMRESDQPTVPFSIDDEVATNPFFRADVEALKTAIAMETLPPLAVFTELRSRKDVF</sequence>
<dbReference type="PANTHER" id="PTHR43705:SF1">
    <property type="entry name" value="HYDROXYACYLGLUTATHIONE HYDROLASE GLOB"/>
    <property type="match status" value="1"/>
</dbReference>
<evidence type="ECO:0000256" key="5">
    <source>
        <dbReference type="ARBA" id="ARBA00022801"/>
    </source>
</evidence>
<dbReference type="EC" id="3.1.2.6" evidence="7"/>
<feature type="binding site" evidence="7">
    <location>
        <position position="113"/>
    </location>
    <ligand>
        <name>Zn(2+)</name>
        <dbReference type="ChEBI" id="CHEBI:29105"/>
        <label>1</label>
    </ligand>
</feature>
<dbReference type="PANTHER" id="PTHR43705">
    <property type="entry name" value="HYDROXYACYLGLUTATHIONE HYDROLASE"/>
    <property type="match status" value="1"/>
</dbReference>
<dbReference type="SMART" id="SM00849">
    <property type="entry name" value="Lactamase_B"/>
    <property type="match status" value="1"/>
</dbReference>
<keyword evidence="4 7" id="KW-0479">Metal-binding</keyword>
<feature type="binding site" evidence="7">
    <location>
        <position position="57"/>
    </location>
    <ligand>
        <name>Zn(2+)</name>
        <dbReference type="ChEBI" id="CHEBI:29105"/>
        <label>1</label>
    </ligand>
</feature>
<feature type="binding site" evidence="7">
    <location>
        <position position="132"/>
    </location>
    <ligand>
        <name>Zn(2+)</name>
        <dbReference type="ChEBI" id="CHEBI:29105"/>
        <label>2</label>
    </ligand>
</feature>
<feature type="binding site" evidence="7">
    <location>
        <position position="170"/>
    </location>
    <ligand>
        <name>Zn(2+)</name>
        <dbReference type="ChEBI" id="CHEBI:29105"/>
        <label>2</label>
    </ligand>
</feature>
<feature type="binding site" evidence="7">
    <location>
        <position position="55"/>
    </location>
    <ligand>
        <name>Zn(2+)</name>
        <dbReference type="ChEBI" id="CHEBI:29105"/>
        <label>1</label>
    </ligand>
</feature>
<evidence type="ECO:0000313" key="10">
    <source>
        <dbReference type="Proteomes" id="UP000008315"/>
    </source>
</evidence>
<dbReference type="InterPro" id="IPR001018">
    <property type="entry name" value="Beta-lactamase_class-B_CS"/>
</dbReference>
<feature type="domain" description="Metallo-beta-lactamase" evidence="8">
    <location>
        <begin position="12"/>
        <end position="170"/>
    </location>
</feature>
<dbReference type="InterPro" id="IPR001279">
    <property type="entry name" value="Metallo-B-lactamas"/>
</dbReference>
<evidence type="ECO:0000256" key="3">
    <source>
        <dbReference type="ARBA" id="ARBA00006759"/>
    </source>
</evidence>
<comment type="pathway">
    <text evidence="2 7">Secondary metabolite metabolism; methylglyoxal degradation; (R)-lactate from methylglyoxal: step 2/2.</text>
</comment>
<dbReference type="PIRSF" id="PIRSF005457">
    <property type="entry name" value="Glx"/>
    <property type="match status" value="1"/>
</dbReference>
<dbReference type="InterPro" id="IPR032282">
    <property type="entry name" value="HAGH_C"/>
</dbReference>
<dbReference type="InterPro" id="IPR050110">
    <property type="entry name" value="Glyoxalase_II_hydrolase"/>
</dbReference>
<dbReference type="SUPFAM" id="SSF56281">
    <property type="entry name" value="Metallo-hydrolase/oxidoreductase"/>
    <property type="match status" value="1"/>
</dbReference>
<dbReference type="PROSITE" id="PS00743">
    <property type="entry name" value="BETA_LACTAMASE_B_1"/>
    <property type="match status" value="1"/>
</dbReference>
<proteinExistence type="inferred from homology"/>
<dbReference type="GO" id="GO:0017001">
    <property type="term" value="P:antibiotic catabolic process"/>
    <property type="evidence" value="ECO:0007669"/>
    <property type="project" value="InterPro"/>
</dbReference>
<dbReference type="HAMAP" id="MF_01374">
    <property type="entry name" value="Glyoxalase_2"/>
    <property type="match status" value="1"/>
</dbReference>
<feature type="binding site" evidence="7">
    <location>
        <position position="132"/>
    </location>
    <ligand>
        <name>Zn(2+)</name>
        <dbReference type="ChEBI" id="CHEBI:29105"/>
        <label>1</label>
    </ligand>
</feature>
<evidence type="ECO:0000256" key="1">
    <source>
        <dbReference type="ARBA" id="ARBA00001623"/>
    </source>
</evidence>